<dbReference type="Pfam" id="PF08613">
    <property type="entry name" value="Cyclin"/>
    <property type="match status" value="1"/>
</dbReference>
<evidence type="ECO:0000313" key="5">
    <source>
        <dbReference type="Proteomes" id="UP000410492"/>
    </source>
</evidence>
<dbReference type="OrthoDB" id="244495at2759"/>
<dbReference type="PANTHER" id="PTHR15615">
    <property type="match status" value="1"/>
</dbReference>
<keyword evidence="3" id="KW-0812">Transmembrane</keyword>
<dbReference type="GO" id="GO:0000307">
    <property type="term" value="C:cyclin-dependent protein kinase holoenzyme complex"/>
    <property type="evidence" value="ECO:0007669"/>
    <property type="project" value="TreeGrafter"/>
</dbReference>
<evidence type="ECO:0000256" key="1">
    <source>
        <dbReference type="ARBA" id="ARBA00038508"/>
    </source>
</evidence>
<dbReference type="EMBL" id="CAACVG010000926">
    <property type="protein sequence ID" value="VEN34686.1"/>
    <property type="molecule type" value="Genomic_DNA"/>
</dbReference>
<organism evidence="4 5">
    <name type="scientific">Callosobruchus maculatus</name>
    <name type="common">Southern cowpea weevil</name>
    <name type="synonym">Pulse bruchid</name>
    <dbReference type="NCBI Taxonomy" id="64391"/>
    <lineage>
        <taxon>Eukaryota</taxon>
        <taxon>Metazoa</taxon>
        <taxon>Ecdysozoa</taxon>
        <taxon>Arthropoda</taxon>
        <taxon>Hexapoda</taxon>
        <taxon>Insecta</taxon>
        <taxon>Pterygota</taxon>
        <taxon>Neoptera</taxon>
        <taxon>Endopterygota</taxon>
        <taxon>Coleoptera</taxon>
        <taxon>Polyphaga</taxon>
        <taxon>Cucujiformia</taxon>
        <taxon>Chrysomeloidea</taxon>
        <taxon>Chrysomelidae</taxon>
        <taxon>Bruchinae</taxon>
        <taxon>Bruchini</taxon>
        <taxon>Callosobruchus</taxon>
    </lineage>
</organism>
<feature type="transmembrane region" description="Helical" evidence="3">
    <location>
        <begin position="208"/>
        <end position="236"/>
    </location>
</feature>
<dbReference type="PANTHER" id="PTHR15615:SF108">
    <property type="entry name" value="PROTEIN CNPPD1"/>
    <property type="match status" value="1"/>
</dbReference>
<keyword evidence="5" id="KW-1185">Reference proteome</keyword>
<dbReference type="SUPFAM" id="SSF47954">
    <property type="entry name" value="Cyclin-like"/>
    <property type="match status" value="1"/>
</dbReference>
<evidence type="ECO:0000256" key="3">
    <source>
        <dbReference type="SAM" id="Phobius"/>
    </source>
</evidence>
<dbReference type="Gene3D" id="1.10.472.10">
    <property type="entry name" value="Cyclin-like"/>
    <property type="match status" value="1"/>
</dbReference>
<protein>
    <recommendedName>
        <fullName evidence="2">Protein CNPPD1</fullName>
    </recommendedName>
</protein>
<dbReference type="AlphaFoldDB" id="A0A653BGI3"/>
<evidence type="ECO:0000256" key="2">
    <source>
        <dbReference type="ARBA" id="ARBA00040808"/>
    </source>
</evidence>
<dbReference type="GO" id="GO:0019901">
    <property type="term" value="F:protein kinase binding"/>
    <property type="evidence" value="ECO:0007669"/>
    <property type="project" value="InterPro"/>
</dbReference>
<reference evidence="4 5" key="1">
    <citation type="submission" date="2019-01" db="EMBL/GenBank/DDBJ databases">
        <authorList>
            <person name="Sayadi A."/>
        </authorList>
    </citation>
    <scope>NUCLEOTIDE SEQUENCE [LARGE SCALE GENOMIC DNA]</scope>
</reference>
<dbReference type="InterPro" id="IPR036915">
    <property type="entry name" value="Cyclin-like_sf"/>
</dbReference>
<dbReference type="InterPro" id="IPR013922">
    <property type="entry name" value="Cyclin_PHO80-like"/>
</dbReference>
<name>A0A653BGI3_CALMS</name>
<keyword evidence="3" id="KW-0472">Membrane</keyword>
<proteinExistence type="inferred from homology"/>
<accession>A0A653BGI3</accession>
<comment type="similarity">
    <text evidence="1">Belongs to the CNPPD1 family.</text>
</comment>
<evidence type="ECO:0000313" key="4">
    <source>
        <dbReference type="EMBL" id="VEN34686.1"/>
    </source>
</evidence>
<dbReference type="GO" id="GO:0016538">
    <property type="term" value="F:cyclin-dependent protein serine/threonine kinase regulator activity"/>
    <property type="evidence" value="ECO:0007669"/>
    <property type="project" value="TreeGrafter"/>
</dbReference>
<sequence>MSKISKKMPDKGCKAIGDHKKYLSRITKTLYYGKLPKNDGLSLPVTELAAELFSEAQKGKSLERLHCNDAAKISRNACVSPCSLVLAILYLERLKACNPDYLDRTAPSDLFLVSLMVSSKFLFDDGETDEVIEREWAASGGVTLKHLLQLEKDFLNAIDWEVYVSELNFWRKLTDLETQLAAKQGALRGYFTYTELEHLAATIEIHKLLNCLVTFSVIMAATYTAGLLTIVGSVFLAGQVPGTSLYARKTTGTIEATRDVAVNCTFLETMDTMLAQNSTEDAQTVTWDYWNIPIMDWLAKSSEMAANFREEITIELFPIYLETSATNLKRIELEDQIHKATKTRIQDQMECSWHKEWTSSVRFVGGSVFEKILPYVLYIKY</sequence>
<gene>
    <name evidence="4" type="ORF">CALMAC_LOCUS807</name>
</gene>
<keyword evidence="3" id="KW-1133">Transmembrane helix</keyword>
<dbReference type="CDD" id="cd20557">
    <property type="entry name" value="CYCLIN_ScPCL1-like"/>
    <property type="match status" value="1"/>
</dbReference>
<dbReference type="GO" id="GO:0005634">
    <property type="term" value="C:nucleus"/>
    <property type="evidence" value="ECO:0007669"/>
    <property type="project" value="TreeGrafter"/>
</dbReference>
<dbReference type="Proteomes" id="UP000410492">
    <property type="component" value="Unassembled WGS sequence"/>
</dbReference>